<dbReference type="Proteomes" id="UP000318571">
    <property type="component" value="Chromosome 4"/>
</dbReference>
<dbReference type="AlphaFoldDB" id="A0A553NPC3"/>
<evidence type="ECO:0000313" key="1">
    <source>
        <dbReference type="EMBL" id="TRY67250.1"/>
    </source>
</evidence>
<organism evidence="1 2">
    <name type="scientific">Tigriopus californicus</name>
    <name type="common">Marine copepod</name>
    <dbReference type="NCBI Taxonomy" id="6832"/>
    <lineage>
        <taxon>Eukaryota</taxon>
        <taxon>Metazoa</taxon>
        <taxon>Ecdysozoa</taxon>
        <taxon>Arthropoda</taxon>
        <taxon>Crustacea</taxon>
        <taxon>Multicrustacea</taxon>
        <taxon>Hexanauplia</taxon>
        <taxon>Copepoda</taxon>
        <taxon>Harpacticoida</taxon>
        <taxon>Harpacticidae</taxon>
        <taxon>Tigriopus</taxon>
    </lineage>
</organism>
<dbReference type="EMBL" id="VCGU01000011">
    <property type="protein sequence ID" value="TRY67250.1"/>
    <property type="molecule type" value="Genomic_DNA"/>
</dbReference>
<dbReference type="OrthoDB" id="10512751at2759"/>
<reference evidence="1 2" key="1">
    <citation type="journal article" date="2018" name="Nat. Ecol. Evol.">
        <title>Genomic signatures of mitonuclear coevolution across populations of Tigriopus californicus.</title>
        <authorList>
            <person name="Barreto F.S."/>
            <person name="Watson E.T."/>
            <person name="Lima T.G."/>
            <person name="Willett C.S."/>
            <person name="Edmands S."/>
            <person name="Li W."/>
            <person name="Burton R.S."/>
        </authorList>
    </citation>
    <scope>NUCLEOTIDE SEQUENCE [LARGE SCALE GENOMIC DNA]</scope>
    <source>
        <strain evidence="1 2">San Diego</strain>
    </source>
</reference>
<keyword evidence="2" id="KW-1185">Reference proteome</keyword>
<name>A0A553NPC3_TIGCA</name>
<gene>
    <name evidence="1" type="ORF">TCAL_02932</name>
</gene>
<evidence type="ECO:0000313" key="2">
    <source>
        <dbReference type="Proteomes" id="UP000318571"/>
    </source>
</evidence>
<protein>
    <submittedName>
        <fullName evidence="1">Uncharacterized protein</fullName>
    </submittedName>
</protein>
<accession>A0A553NPC3</accession>
<sequence>MTGNDYFIRWSRQLSRDGQLNRLVSRDSNPGTMTSIVENEEVETFANHEDEALAKPSYDPASVLGIERRYALDAAALLGGNEYLVSEMLDKFGETPYTEVEKTGVLWMAKHLCPNAKFLERLNQPESLNQRHLTNFFTPFHRERLPRILASALLYCSRFEDTDVIENLEDNHQRAILINMKHYPQVEMPIGEVQTGSSSMDKPVLCERVAFIYFRSEDDFPVPEFPAIEKPKSAARKISASLAHEKKMLSIINVFAILPIP</sequence>
<proteinExistence type="predicted"/>
<comment type="caution">
    <text evidence="1">The sequence shown here is derived from an EMBL/GenBank/DDBJ whole genome shotgun (WGS) entry which is preliminary data.</text>
</comment>